<keyword evidence="1" id="KW-0620">Polyamine biosynthesis</keyword>
<sequence>MFANESTVLRTVGQVHTCIEVIEQNHVRYLRFGSNGGWQGALSLTNAKQLVFPYQRAFWSLVEAMPAPRRFLSLGVGVGTALRTVHALHPECELYGVEIDETVVNIAIEHFDSPSHHDVNYWIGDGVTFLCNVDLTFDLIFVDAYMRNQIYSACLEPAFARVLHAALTQRGVAAANLITHVPPTGQVQTFLTAAQAAFPTVQMLPVGIPLSEQNTLTVLARDASVVAKWEASLRQSSQLSWLQRVTWPNRLHTLS</sequence>
<dbReference type="PANTHER" id="PTHR43317:SF1">
    <property type="entry name" value="THERMOSPERMINE SYNTHASE ACAULIS5"/>
    <property type="match status" value="1"/>
</dbReference>
<dbReference type="InterPro" id="IPR029063">
    <property type="entry name" value="SAM-dependent_MTases_sf"/>
</dbReference>
<evidence type="ECO:0000313" key="3">
    <source>
        <dbReference type="Proteomes" id="UP001232973"/>
    </source>
</evidence>
<comment type="caution">
    <text evidence="2">The sequence shown here is derived from an EMBL/GenBank/DDBJ whole genome shotgun (WGS) entry which is preliminary data.</text>
</comment>
<organism evidence="2 3">
    <name type="scientific">Alicyclobacillus cycloheptanicus</name>
    <dbReference type="NCBI Taxonomy" id="1457"/>
    <lineage>
        <taxon>Bacteria</taxon>
        <taxon>Bacillati</taxon>
        <taxon>Bacillota</taxon>
        <taxon>Bacilli</taxon>
        <taxon>Bacillales</taxon>
        <taxon>Alicyclobacillaceae</taxon>
        <taxon>Alicyclobacillus</taxon>
    </lineage>
</organism>
<keyword evidence="3" id="KW-1185">Reference proteome</keyword>
<reference evidence="2 3" key="1">
    <citation type="submission" date="2023-07" db="EMBL/GenBank/DDBJ databases">
        <title>Genomic Encyclopedia of Type Strains, Phase IV (KMG-IV): sequencing the most valuable type-strain genomes for metagenomic binning, comparative biology and taxonomic classification.</title>
        <authorList>
            <person name="Goeker M."/>
        </authorList>
    </citation>
    <scope>NUCLEOTIDE SEQUENCE [LARGE SCALE GENOMIC DNA]</scope>
    <source>
        <strain evidence="2 3">DSM 4006</strain>
    </source>
</reference>
<dbReference type="EMBL" id="JAUSTP010000001">
    <property type="protein sequence ID" value="MDQ0188442.1"/>
    <property type="molecule type" value="Genomic_DNA"/>
</dbReference>
<evidence type="ECO:0000313" key="2">
    <source>
        <dbReference type="EMBL" id="MDQ0188442.1"/>
    </source>
</evidence>
<gene>
    <name evidence="2" type="ORF">J2S03_000246</name>
</gene>
<accession>A0ABT9XDS9</accession>
<dbReference type="RefSeq" id="WP_274455842.1">
    <property type="nucleotide sequence ID" value="NZ_CP067097.1"/>
</dbReference>
<dbReference type="Pfam" id="PF01564">
    <property type="entry name" value="Spermine_synth"/>
    <property type="match status" value="1"/>
</dbReference>
<proteinExistence type="predicted"/>
<dbReference type="PANTHER" id="PTHR43317">
    <property type="entry name" value="THERMOSPERMINE SYNTHASE ACAULIS5"/>
    <property type="match status" value="1"/>
</dbReference>
<dbReference type="SUPFAM" id="SSF53335">
    <property type="entry name" value="S-adenosyl-L-methionine-dependent methyltransferases"/>
    <property type="match status" value="1"/>
</dbReference>
<name>A0ABT9XDS9_9BACL</name>
<protein>
    <submittedName>
        <fullName evidence="2">Spermidine synthase</fullName>
    </submittedName>
</protein>
<dbReference type="Proteomes" id="UP001232973">
    <property type="component" value="Unassembled WGS sequence"/>
</dbReference>
<dbReference type="CDD" id="cd02440">
    <property type="entry name" value="AdoMet_MTases"/>
    <property type="match status" value="1"/>
</dbReference>
<dbReference type="Gene3D" id="3.40.50.150">
    <property type="entry name" value="Vaccinia Virus protein VP39"/>
    <property type="match status" value="1"/>
</dbReference>
<evidence type="ECO:0000256" key="1">
    <source>
        <dbReference type="ARBA" id="ARBA00023115"/>
    </source>
</evidence>